<gene>
    <name evidence="1" type="ORF">TIFTF001_052637</name>
</gene>
<reference evidence="1" key="1">
    <citation type="submission" date="2023-07" db="EMBL/GenBank/DDBJ databases">
        <title>draft genome sequence of fig (Ficus carica).</title>
        <authorList>
            <person name="Takahashi T."/>
            <person name="Nishimura K."/>
        </authorList>
    </citation>
    <scope>NUCLEOTIDE SEQUENCE</scope>
</reference>
<protein>
    <submittedName>
        <fullName evidence="1">Uncharacterized protein</fullName>
    </submittedName>
</protein>
<comment type="caution">
    <text evidence="1">The sequence shown here is derived from an EMBL/GenBank/DDBJ whole genome shotgun (WGS) entry which is preliminary data.</text>
</comment>
<proteinExistence type="predicted"/>
<keyword evidence="2" id="KW-1185">Reference proteome</keyword>
<dbReference type="AlphaFoldDB" id="A0AA88EAP9"/>
<evidence type="ECO:0000313" key="1">
    <source>
        <dbReference type="EMBL" id="GMN71199.1"/>
    </source>
</evidence>
<organism evidence="1 2">
    <name type="scientific">Ficus carica</name>
    <name type="common">Common fig</name>
    <dbReference type="NCBI Taxonomy" id="3494"/>
    <lineage>
        <taxon>Eukaryota</taxon>
        <taxon>Viridiplantae</taxon>
        <taxon>Streptophyta</taxon>
        <taxon>Embryophyta</taxon>
        <taxon>Tracheophyta</taxon>
        <taxon>Spermatophyta</taxon>
        <taxon>Magnoliopsida</taxon>
        <taxon>eudicotyledons</taxon>
        <taxon>Gunneridae</taxon>
        <taxon>Pentapetalae</taxon>
        <taxon>rosids</taxon>
        <taxon>fabids</taxon>
        <taxon>Rosales</taxon>
        <taxon>Moraceae</taxon>
        <taxon>Ficeae</taxon>
        <taxon>Ficus</taxon>
    </lineage>
</organism>
<dbReference type="Proteomes" id="UP001187192">
    <property type="component" value="Unassembled WGS sequence"/>
</dbReference>
<evidence type="ECO:0000313" key="2">
    <source>
        <dbReference type="Proteomes" id="UP001187192"/>
    </source>
</evidence>
<sequence>MVRVLAKASMWKEDECCGKEQCINEIVGGGVWLSRAGEVLQQLGFSNPVSPDNVVHFISNDSFCVNDFFLEVVSSPSKLVVYLSDLSFDDILIPLELLLCRVSGSPSAIEFWPSIDYKNPLIVGVFSKRALHVLDFSVPKYIPIIESQAYFFSFEHY</sequence>
<name>A0AA88EAP9_FICCA</name>
<accession>A0AA88EAP9</accession>
<dbReference type="EMBL" id="BTGU01011298">
    <property type="protein sequence ID" value="GMN71199.1"/>
    <property type="molecule type" value="Genomic_DNA"/>
</dbReference>